<dbReference type="SUPFAM" id="SSF54995">
    <property type="entry name" value="Ribosomal protein S6"/>
    <property type="match status" value="1"/>
</dbReference>
<comment type="similarity">
    <text evidence="1">Belongs to the bacterial ribosomal protein bS6 family.</text>
</comment>
<dbReference type="InterPro" id="IPR035980">
    <property type="entry name" value="Ribosomal_bS6_sf"/>
</dbReference>
<organism evidence="2">
    <name type="scientific">hydrothermal vent metagenome</name>
    <dbReference type="NCBI Taxonomy" id="652676"/>
    <lineage>
        <taxon>unclassified sequences</taxon>
        <taxon>metagenomes</taxon>
        <taxon>ecological metagenomes</taxon>
    </lineage>
</organism>
<dbReference type="EMBL" id="UOGF01000089">
    <property type="protein sequence ID" value="VAX32442.1"/>
    <property type="molecule type" value="Genomic_DNA"/>
</dbReference>
<reference evidence="2" key="1">
    <citation type="submission" date="2018-06" db="EMBL/GenBank/DDBJ databases">
        <authorList>
            <person name="Zhirakovskaya E."/>
        </authorList>
    </citation>
    <scope>NUCLEOTIDE SEQUENCE</scope>
</reference>
<dbReference type="PANTHER" id="PTHR21011">
    <property type="entry name" value="MITOCHONDRIAL 28S RIBOSOMAL PROTEIN S6"/>
    <property type="match status" value="1"/>
</dbReference>
<dbReference type="PANTHER" id="PTHR21011:SF1">
    <property type="entry name" value="SMALL RIBOSOMAL SUBUNIT PROTEIN BS6M"/>
    <property type="match status" value="1"/>
</dbReference>
<sequence>MKVKTSRSTSKVPVEKPEKPEQLVLHPYESITILKPTLSDEEIAEAIEKIKGIIEEAGGEIVSSDNWGKKRLAYEVKKERRGIYIVQHFKAKASTIIVLERHYRFSESIIKYMTVKIETETLGQSQPPKEDKAFSYRGRVSRGWR</sequence>
<keyword evidence="2" id="KW-0689">Ribosomal protein</keyword>
<dbReference type="CDD" id="cd00473">
    <property type="entry name" value="bS6"/>
    <property type="match status" value="1"/>
</dbReference>
<protein>
    <submittedName>
        <fullName evidence="2">SSU ribosomal protein S6p</fullName>
    </submittedName>
</protein>
<dbReference type="AlphaFoldDB" id="A0A3B1CVM5"/>
<dbReference type="GO" id="GO:0006412">
    <property type="term" value="P:translation"/>
    <property type="evidence" value="ECO:0007669"/>
    <property type="project" value="InterPro"/>
</dbReference>
<dbReference type="GO" id="GO:0070181">
    <property type="term" value="F:small ribosomal subunit rRNA binding"/>
    <property type="evidence" value="ECO:0007669"/>
    <property type="project" value="TreeGrafter"/>
</dbReference>
<name>A0A3B1CVM5_9ZZZZ</name>
<dbReference type="Gene3D" id="3.30.70.60">
    <property type="match status" value="1"/>
</dbReference>
<evidence type="ECO:0000256" key="1">
    <source>
        <dbReference type="ARBA" id="ARBA00009512"/>
    </source>
</evidence>
<accession>A0A3B1CVM5</accession>
<dbReference type="InterPro" id="IPR020814">
    <property type="entry name" value="Ribosomal_S6_plastid/chlpt"/>
</dbReference>
<dbReference type="GO" id="GO:0003735">
    <property type="term" value="F:structural constituent of ribosome"/>
    <property type="evidence" value="ECO:0007669"/>
    <property type="project" value="InterPro"/>
</dbReference>
<gene>
    <name evidence="2" type="ORF">MNBD_NITROSPIRAE01-2152</name>
</gene>
<proteinExistence type="inferred from homology"/>
<dbReference type="HAMAP" id="MF_00360">
    <property type="entry name" value="Ribosomal_bS6"/>
    <property type="match status" value="1"/>
</dbReference>
<dbReference type="GO" id="GO:0005840">
    <property type="term" value="C:ribosome"/>
    <property type="evidence" value="ECO:0007669"/>
    <property type="project" value="UniProtKB-KW"/>
</dbReference>
<dbReference type="Pfam" id="PF01250">
    <property type="entry name" value="Ribosomal_S6"/>
    <property type="match status" value="1"/>
</dbReference>
<dbReference type="NCBIfam" id="TIGR00166">
    <property type="entry name" value="S6"/>
    <property type="match status" value="1"/>
</dbReference>
<dbReference type="GO" id="GO:0005737">
    <property type="term" value="C:cytoplasm"/>
    <property type="evidence" value="ECO:0007669"/>
    <property type="project" value="UniProtKB-ARBA"/>
</dbReference>
<dbReference type="InterPro" id="IPR000529">
    <property type="entry name" value="Ribosomal_bS6"/>
</dbReference>
<keyword evidence="2" id="KW-0687">Ribonucleoprotein</keyword>
<dbReference type="InterPro" id="IPR014717">
    <property type="entry name" value="Transl_elong_EF1B/ribsomal_bS6"/>
</dbReference>
<evidence type="ECO:0000313" key="2">
    <source>
        <dbReference type="EMBL" id="VAX32442.1"/>
    </source>
</evidence>